<evidence type="ECO:0000259" key="4">
    <source>
        <dbReference type="PROSITE" id="PS50853"/>
    </source>
</evidence>
<evidence type="ECO:0000313" key="5">
    <source>
        <dbReference type="EMBL" id="SFR88415.1"/>
    </source>
</evidence>
<evidence type="ECO:0000256" key="3">
    <source>
        <dbReference type="SAM" id="SignalP"/>
    </source>
</evidence>
<dbReference type="Pfam" id="PF00041">
    <property type="entry name" value="fn3"/>
    <property type="match status" value="2"/>
</dbReference>
<keyword evidence="3" id="KW-0732">Signal</keyword>
<dbReference type="SMART" id="SM00060">
    <property type="entry name" value="FN3"/>
    <property type="match status" value="2"/>
</dbReference>
<dbReference type="Gene3D" id="3.20.20.140">
    <property type="entry name" value="Metal-dependent hydrolases"/>
    <property type="match status" value="1"/>
</dbReference>
<feature type="chain" id="PRO_5038686169" evidence="3">
    <location>
        <begin position="27"/>
        <end position="1855"/>
    </location>
</feature>
<evidence type="ECO:0000256" key="2">
    <source>
        <dbReference type="SAM" id="MobiDB-lite"/>
    </source>
</evidence>
<feature type="signal peptide" evidence="3">
    <location>
        <begin position="1"/>
        <end position="26"/>
    </location>
</feature>
<dbReference type="InterPro" id="IPR016195">
    <property type="entry name" value="Pol/histidinol_Pase-like"/>
</dbReference>
<gene>
    <name evidence="5" type="ORF">SAMN05661086_02335</name>
</gene>
<feature type="region of interest" description="Disordered" evidence="2">
    <location>
        <begin position="1650"/>
        <end position="1680"/>
    </location>
</feature>
<dbReference type="PROSITE" id="PS50853">
    <property type="entry name" value="FN3"/>
    <property type="match status" value="2"/>
</dbReference>
<proteinExistence type="predicted"/>
<keyword evidence="6" id="KW-1185">Reference proteome</keyword>
<protein>
    <submittedName>
        <fullName evidence="5">Chitobiase/beta-hexosaminidase C-terminal domain-containing protein</fullName>
    </submittedName>
</protein>
<dbReference type="RefSeq" id="WP_092560950.1">
    <property type="nucleotide sequence ID" value="NZ_FOYZ01000008.1"/>
</dbReference>
<dbReference type="PANTHER" id="PTHR13817">
    <property type="entry name" value="TITIN"/>
    <property type="match status" value="1"/>
</dbReference>
<dbReference type="SUPFAM" id="SSF52317">
    <property type="entry name" value="Class I glutamine amidotransferase-like"/>
    <property type="match status" value="1"/>
</dbReference>
<feature type="domain" description="Fibronectin type-III" evidence="4">
    <location>
        <begin position="1671"/>
        <end position="1765"/>
    </location>
</feature>
<dbReference type="InterPro" id="IPR003961">
    <property type="entry name" value="FN3_dom"/>
</dbReference>
<dbReference type="InterPro" id="IPR050964">
    <property type="entry name" value="Striated_Muscle_Regulatory"/>
</dbReference>
<dbReference type="CDD" id="cd00063">
    <property type="entry name" value="FN3"/>
    <property type="match status" value="2"/>
</dbReference>
<feature type="compositionally biased region" description="Polar residues" evidence="2">
    <location>
        <begin position="1652"/>
        <end position="1661"/>
    </location>
</feature>
<organism evidence="5 6">
    <name type="scientific">Anaeromicropila populeti</name>
    <dbReference type="NCBI Taxonomy" id="37658"/>
    <lineage>
        <taxon>Bacteria</taxon>
        <taxon>Bacillati</taxon>
        <taxon>Bacillota</taxon>
        <taxon>Clostridia</taxon>
        <taxon>Lachnospirales</taxon>
        <taxon>Lachnospiraceae</taxon>
        <taxon>Anaeromicropila</taxon>
    </lineage>
</organism>
<dbReference type="SUPFAM" id="SSF49265">
    <property type="entry name" value="Fibronectin type III"/>
    <property type="match status" value="1"/>
</dbReference>
<dbReference type="InterPro" id="IPR013783">
    <property type="entry name" value="Ig-like_fold"/>
</dbReference>
<sequence>MRVNKKKKRLLAVIMMCLVLFTGTFSQTDFYVAAEEENEQAEATVENVTAMPASGSAIASGATITLTTVTEDAEILYSIGTVSGNAVVFSNEQVYTEEQTVTLEGMEGDTIYVKAYAAKDSKTSEEITFEYQINNQSGNNSGIFDPVTEDMIEENVLTIKEALAETIGTSMTVIGQVAYIYGSKGKLNTVLLQDVINNEVVGLQIYDTSNAATGYQVGDVITVTGKTALYGGVTQISSPVVTIVQAGVQKFEPQEISISEFLTNTEQYISEYLCIKNVTLGAYSTSNTAISDETGTVNIYQGVSYPDGIAEGSNVNIFAAGSKFNATKQLRNGLNTDYFLKEYIDTSITKVIAGFAGTAAPTEKMVYGDLNGGNDGLDKNSMLTLSTDAIPVVNKSNIGSVGLTENQFYQIVTSTRKFGALQISFRMKGSNTGASAFQLQYSTDGTNYFPAGDGNLKCSYTQYSNGESSSVNVDNSCTSGQFSLVTASKYHDISFTLPSAANHAEALFLRIVVTSSKSINNGTIGKSGTNYLTEIKLSGSPIISDSITKYVTANPGAGEITAGTEVTLSSETKSATIFYSINSSEYVKYSGDAKPVLTEFPVTLNAYAQKEGQDDSIVMSYSYTQAQVATVKASPNGGSVAEGTSVQLTTATEGADILYKVVKQDELAESAAWITYTGKIKLEEFPAVIYAKGVKDGYIDSETNTFSFTKRENEKYNIYFGQLHSHTNYSDGAGSCEEAFNYGKNTAENLDFLAVTDHSNSLDNADSSSIHTKSAGEWTEGHALAAAYTDSNFVGIYGYEMTWSNGLGHMNTFNTDGFQSRTQSEYTDYSTALQNYYATLKTAPASINQFNHPGTTFGDFSDFAHYDEEIDPLITMIEVGNGEGSIGSSGYFPSYEYYTRALDKGWHVAPTNNQDNHKGLWGSANTARSVVLADTLTEENIYDAMRNMRMYATEDNDLSIQYTLDGNIMGTILEEGSTGETVELKAEFSDPTDSKIGTVEVIVNGGIVADSTTISTNEAEVTFTVPSTYSYYYIKVVEEDGDIAVTAPVWISDVEAVGIAGMSTTAALPVQGESLDVNLELYNNENTALEINSIEFKIGNETIHTVDLAAAGLTTLASLKSQSYQFHYTYDKAGSIEITAVVTGRLNGAAKKYSSVLQLNYVAQNMVTKVVVDGTHYNDYVTGYYGGNVGNVAELFAESYAQVTVVKDNITKEILDDCNLLIISAPAKKAGTANGGAYTVSHFEDSYIELVKEYVNKGGNIIFCGLADYSDTADCQSSTEINRLLEAIGASMRLNSDEIVDDDANGGQAYRLFFDDYNTNSNYTRGITSGQTYSSYSGCSVILDETKVAAGTCEPIVNGHATTYSLNTKTVDNYYKEIGKGNIVAMGRETLPTGSNIFLAGTVFLSDFELKKEVDNGNDLQYSNRNIILNILDNSAVKVPVSTIAEARKGELGDVYCVEGYVTAGTELESNTFFDAIYVQDNTGGITIFPYSTSGLKIGTKIRIIGYVDEYQGDRELQVIKSEILDDKNLHKVTSKVLTTAQATDYDSFGGQLVTIKGTVTEITPNGSALSQCKVKDSSGVEATVFIDGYILSSKTGKNTLADSIKEGKTIYATGLLYKHPEGASNASVTVLRVRDCREVFCVSSKKKSDESTSQEGNAADTTKEDETVKTPGKVTEISTSSNKETSITIAWEKAEHADGYLIEIYNNATKKWETVKLTTKISQTITGLKEATTYKFRVTSYIKESGKKVYGKAGTTITTSTVTAKVKNVKIQKTAEGEARLSWDKVSGADGYVIEMKTGKGAYKKVKTIGKGSAQTYTISELKEGKSYTFRIRTYVKVGKTKLYSSYVSKKKKV</sequence>
<dbReference type="Proteomes" id="UP000199659">
    <property type="component" value="Unassembled WGS sequence"/>
</dbReference>
<dbReference type="PANTHER" id="PTHR13817:SF166">
    <property type="entry name" value="NEURONAL IGCAM-RELATED"/>
    <property type="match status" value="1"/>
</dbReference>
<dbReference type="Gene3D" id="2.60.40.10">
    <property type="entry name" value="Immunoglobulins"/>
    <property type="match status" value="2"/>
</dbReference>
<accession>A0A1I6KAU9</accession>
<dbReference type="SUPFAM" id="SSF89550">
    <property type="entry name" value="PHP domain-like"/>
    <property type="match status" value="1"/>
</dbReference>
<dbReference type="InterPro" id="IPR036116">
    <property type="entry name" value="FN3_sf"/>
</dbReference>
<name>A0A1I6KAU9_9FIRM</name>
<dbReference type="OrthoDB" id="9801679at2"/>
<reference evidence="5 6" key="1">
    <citation type="submission" date="2016-10" db="EMBL/GenBank/DDBJ databases">
        <authorList>
            <person name="de Groot N.N."/>
        </authorList>
    </citation>
    <scope>NUCLEOTIDE SEQUENCE [LARGE SCALE GENOMIC DNA]</scope>
    <source>
        <strain evidence="5 6">743A</strain>
    </source>
</reference>
<evidence type="ECO:0000256" key="1">
    <source>
        <dbReference type="ARBA" id="ARBA00022737"/>
    </source>
</evidence>
<keyword evidence="1" id="KW-0677">Repeat</keyword>
<dbReference type="STRING" id="37658.SAMN05661086_02335"/>
<dbReference type="EMBL" id="FOYZ01000008">
    <property type="protein sequence ID" value="SFR88415.1"/>
    <property type="molecule type" value="Genomic_DNA"/>
</dbReference>
<dbReference type="InterPro" id="IPR029062">
    <property type="entry name" value="Class_I_gatase-like"/>
</dbReference>
<feature type="domain" description="Fibronectin type-III" evidence="4">
    <location>
        <begin position="1766"/>
        <end position="1855"/>
    </location>
</feature>
<evidence type="ECO:0000313" key="6">
    <source>
        <dbReference type="Proteomes" id="UP000199659"/>
    </source>
</evidence>
<dbReference type="NCBIfam" id="NF038032">
    <property type="entry name" value="CehA_McbA_metalo"/>
    <property type="match status" value="1"/>
</dbReference>